<evidence type="ECO:0000256" key="3">
    <source>
        <dbReference type="ARBA" id="ARBA00023163"/>
    </source>
</evidence>
<dbReference type="PANTHER" id="PTHR33154:SF33">
    <property type="entry name" value="TRANSCRIPTIONAL REPRESSOR SDPR"/>
    <property type="match status" value="1"/>
</dbReference>
<dbReference type="KEGG" id="cmv:CMUST_11865"/>
<dbReference type="InterPro" id="IPR036390">
    <property type="entry name" value="WH_DNA-bd_sf"/>
</dbReference>
<dbReference type="PROSITE" id="PS50987">
    <property type="entry name" value="HTH_ARSR_2"/>
    <property type="match status" value="1"/>
</dbReference>
<dbReference type="PANTHER" id="PTHR33154">
    <property type="entry name" value="TRANSCRIPTIONAL REGULATOR, ARSR FAMILY"/>
    <property type="match status" value="1"/>
</dbReference>
<evidence type="ECO:0000259" key="4">
    <source>
        <dbReference type="PROSITE" id="PS50987"/>
    </source>
</evidence>
<accession>A0A0G3GZW6</accession>
<protein>
    <submittedName>
        <fullName evidence="5">Transcriptional regulator, ArsR family</fullName>
    </submittedName>
</protein>
<dbReference type="GO" id="GO:0003677">
    <property type="term" value="F:DNA binding"/>
    <property type="evidence" value="ECO:0007669"/>
    <property type="project" value="UniProtKB-KW"/>
</dbReference>
<dbReference type="RefSeq" id="WP_047262666.1">
    <property type="nucleotide sequence ID" value="NZ_CP011542.1"/>
</dbReference>
<dbReference type="InterPro" id="IPR036388">
    <property type="entry name" value="WH-like_DNA-bd_sf"/>
</dbReference>
<organism evidence="5 6">
    <name type="scientific">Corynebacterium mustelae</name>
    <dbReference type="NCBI Taxonomy" id="571915"/>
    <lineage>
        <taxon>Bacteria</taxon>
        <taxon>Bacillati</taxon>
        <taxon>Actinomycetota</taxon>
        <taxon>Actinomycetes</taxon>
        <taxon>Mycobacteriales</taxon>
        <taxon>Corynebacteriaceae</taxon>
        <taxon>Corynebacterium</taxon>
    </lineage>
</organism>
<dbReference type="InterPro" id="IPR011991">
    <property type="entry name" value="ArsR-like_HTH"/>
</dbReference>
<dbReference type="CDD" id="cd00090">
    <property type="entry name" value="HTH_ARSR"/>
    <property type="match status" value="1"/>
</dbReference>
<reference evidence="5 6" key="1">
    <citation type="journal article" date="2015" name="Genome Announc.">
        <title>Complete Genome Sequence of the Type Strain Corynebacterium mustelae DSM 45274, Isolated from Various Tissues of a Male Ferret with Lethal Sepsis.</title>
        <authorList>
            <person name="Ruckert C."/>
            <person name="Eimer J."/>
            <person name="Winkler A."/>
            <person name="Tauch A."/>
        </authorList>
    </citation>
    <scope>NUCLEOTIDE SEQUENCE [LARGE SCALE GENOMIC DNA]</scope>
    <source>
        <strain evidence="5 6">DSM 45274</strain>
    </source>
</reference>
<dbReference type="InterPro" id="IPR000835">
    <property type="entry name" value="HTH_MarR-typ"/>
</dbReference>
<dbReference type="NCBIfam" id="NF033788">
    <property type="entry name" value="HTH_metalloreg"/>
    <property type="match status" value="1"/>
</dbReference>
<keyword evidence="6" id="KW-1185">Reference proteome</keyword>
<dbReference type="Pfam" id="PF01047">
    <property type="entry name" value="MarR"/>
    <property type="match status" value="1"/>
</dbReference>
<proteinExistence type="predicted"/>
<dbReference type="InterPro" id="IPR001845">
    <property type="entry name" value="HTH_ArsR_DNA-bd_dom"/>
</dbReference>
<dbReference type="InterPro" id="IPR051081">
    <property type="entry name" value="HTH_MetalResp_TranReg"/>
</dbReference>
<dbReference type="EMBL" id="CP011542">
    <property type="protein sequence ID" value="AKK06684.1"/>
    <property type="molecule type" value="Genomic_DNA"/>
</dbReference>
<dbReference type="SUPFAM" id="SSF46785">
    <property type="entry name" value="Winged helix' DNA-binding domain"/>
    <property type="match status" value="1"/>
</dbReference>
<keyword evidence="3" id="KW-0804">Transcription</keyword>
<dbReference type="PRINTS" id="PR00778">
    <property type="entry name" value="HTHARSR"/>
</dbReference>
<dbReference type="OrthoDB" id="9806976at2"/>
<keyword evidence="1" id="KW-0805">Transcription regulation</keyword>
<evidence type="ECO:0000313" key="6">
    <source>
        <dbReference type="Proteomes" id="UP000035199"/>
    </source>
</evidence>
<keyword evidence="2" id="KW-0238">DNA-binding</keyword>
<dbReference type="Proteomes" id="UP000035199">
    <property type="component" value="Chromosome"/>
</dbReference>
<dbReference type="AlphaFoldDB" id="A0A0G3GZW6"/>
<feature type="domain" description="HTH arsR-type" evidence="4">
    <location>
        <begin position="8"/>
        <end position="103"/>
    </location>
</feature>
<dbReference type="Gene3D" id="1.10.10.10">
    <property type="entry name" value="Winged helix-like DNA-binding domain superfamily/Winged helix DNA-binding domain"/>
    <property type="match status" value="1"/>
</dbReference>
<evidence type="ECO:0000256" key="1">
    <source>
        <dbReference type="ARBA" id="ARBA00023015"/>
    </source>
</evidence>
<evidence type="ECO:0000256" key="2">
    <source>
        <dbReference type="ARBA" id="ARBA00023125"/>
    </source>
</evidence>
<gene>
    <name evidence="5" type="ORF">CMUST_11865</name>
</gene>
<reference evidence="6" key="2">
    <citation type="submission" date="2015-05" db="EMBL/GenBank/DDBJ databases">
        <title>Complete genome sequence of Corynebacterium mustelae DSM 45274, isolated from various tissues of a male ferret with lethal sepsis.</title>
        <authorList>
            <person name="Ruckert C."/>
            <person name="Albersmeier A."/>
            <person name="Winkler A."/>
            <person name="Tauch A."/>
        </authorList>
    </citation>
    <scope>NUCLEOTIDE SEQUENCE [LARGE SCALE GENOMIC DNA]</scope>
    <source>
        <strain evidence="6">DSM 45274</strain>
    </source>
</reference>
<dbReference type="PATRIC" id="fig|571915.4.peg.2534"/>
<name>A0A0G3GZW6_9CORY</name>
<evidence type="ECO:0000313" key="5">
    <source>
        <dbReference type="EMBL" id="AKK06684.1"/>
    </source>
</evidence>
<sequence>MPKEFEPQSLPYLQESIPIFDALKDEHRQNLLVTLVCQGRLNMTELAQSSTLSRTAVSHHVKILERVGLITVTKQGTTRFCEPNLEQVLRLLHSLATALDSDLAAARRHREDSPQ</sequence>
<dbReference type="SMART" id="SM00418">
    <property type="entry name" value="HTH_ARSR"/>
    <property type="match status" value="1"/>
</dbReference>
<dbReference type="GO" id="GO:0003700">
    <property type="term" value="F:DNA-binding transcription factor activity"/>
    <property type="evidence" value="ECO:0007669"/>
    <property type="project" value="InterPro"/>
</dbReference>